<dbReference type="EMBL" id="BLXT01005762">
    <property type="protein sequence ID" value="GFO25499.1"/>
    <property type="molecule type" value="Genomic_DNA"/>
</dbReference>
<dbReference type="AlphaFoldDB" id="A0AAV4C481"/>
<evidence type="ECO:0000256" key="1">
    <source>
        <dbReference type="SAM" id="MobiDB-lite"/>
    </source>
</evidence>
<feature type="compositionally biased region" description="Acidic residues" evidence="1">
    <location>
        <begin position="18"/>
        <end position="46"/>
    </location>
</feature>
<sequence length="220" mass="23909">MSITLDSKFDGDIYAKDDFDDDVYDIDDENDKNDEVNDGDDDDDDGGGGGSGGGGDGGGGDFAILGIVGLPYYQVQRLDNVSSLDQTLYKGDQEIRIVERSNETISISQPLSHKDCWKSPGGGVGSTVACEFVLRSAGTLLSRVRAPLPASSPDGGPESLRSPCYGLAIYKKLKLKLQSWHIFHQIHTDFKAIEISHIRSSLAKRFVEMGALRCKTQKMK</sequence>
<accession>A0AAV4C481</accession>
<comment type="caution">
    <text evidence="2">The sequence shown here is derived from an EMBL/GenBank/DDBJ whole genome shotgun (WGS) entry which is preliminary data.</text>
</comment>
<keyword evidence="3" id="KW-1185">Reference proteome</keyword>
<feature type="compositionally biased region" description="Basic and acidic residues" evidence="1">
    <location>
        <begin position="7"/>
        <end position="17"/>
    </location>
</feature>
<feature type="region of interest" description="Disordered" evidence="1">
    <location>
        <begin position="1"/>
        <end position="56"/>
    </location>
</feature>
<proteinExistence type="predicted"/>
<name>A0AAV4C481_9GAST</name>
<dbReference type="Proteomes" id="UP000735302">
    <property type="component" value="Unassembled WGS sequence"/>
</dbReference>
<evidence type="ECO:0000313" key="3">
    <source>
        <dbReference type="Proteomes" id="UP000735302"/>
    </source>
</evidence>
<gene>
    <name evidence="2" type="ORF">PoB_005200400</name>
</gene>
<protein>
    <submittedName>
        <fullName evidence="2">Uncharacterized protein</fullName>
    </submittedName>
</protein>
<feature type="compositionally biased region" description="Gly residues" evidence="1">
    <location>
        <begin position="47"/>
        <end position="56"/>
    </location>
</feature>
<organism evidence="2 3">
    <name type="scientific">Plakobranchus ocellatus</name>
    <dbReference type="NCBI Taxonomy" id="259542"/>
    <lineage>
        <taxon>Eukaryota</taxon>
        <taxon>Metazoa</taxon>
        <taxon>Spiralia</taxon>
        <taxon>Lophotrochozoa</taxon>
        <taxon>Mollusca</taxon>
        <taxon>Gastropoda</taxon>
        <taxon>Heterobranchia</taxon>
        <taxon>Euthyneura</taxon>
        <taxon>Panpulmonata</taxon>
        <taxon>Sacoglossa</taxon>
        <taxon>Placobranchoidea</taxon>
        <taxon>Plakobranchidae</taxon>
        <taxon>Plakobranchus</taxon>
    </lineage>
</organism>
<evidence type="ECO:0000313" key="2">
    <source>
        <dbReference type="EMBL" id="GFO25499.1"/>
    </source>
</evidence>
<reference evidence="2 3" key="1">
    <citation type="journal article" date="2021" name="Elife">
        <title>Chloroplast acquisition without the gene transfer in kleptoplastic sea slugs, Plakobranchus ocellatus.</title>
        <authorList>
            <person name="Maeda T."/>
            <person name="Takahashi S."/>
            <person name="Yoshida T."/>
            <person name="Shimamura S."/>
            <person name="Takaki Y."/>
            <person name="Nagai Y."/>
            <person name="Toyoda A."/>
            <person name="Suzuki Y."/>
            <person name="Arimoto A."/>
            <person name="Ishii H."/>
            <person name="Satoh N."/>
            <person name="Nishiyama T."/>
            <person name="Hasebe M."/>
            <person name="Maruyama T."/>
            <person name="Minagawa J."/>
            <person name="Obokata J."/>
            <person name="Shigenobu S."/>
        </authorList>
    </citation>
    <scope>NUCLEOTIDE SEQUENCE [LARGE SCALE GENOMIC DNA]</scope>
</reference>